<reference evidence="1" key="1">
    <citation type="journal article" date="2023" name="G3 (Bethesda)">
        <title>A reference genome for the long-term kleptoplast-retaining sea slug Elysia crispata morphotype clarki.</title>
        <authorList>
            <person name="Eastman K.E."/>
            <person name="Pendleton A.L."/>
            <person name="Shaikh M.A."/>
            <person name="Suttiyut T."/>
            <person name="Ogas R."/>
            <person name="Tomko P."/>
            <person name="Gavelis G."/>
            <person name="Widhalm J.R."/>
            <person name="Wisecaver J.H."/>
        </authorList>
    </citation>
    <scope>NUCLEOTIDE SEQUENCE</scope>
    <source>
        <strain evidence="1">ECLA1</strain>
    </source>
</reference>
<dbReference type="AlphaFoldDB" id="A0AAE0YGS6"/>
<evidence type="ECO:0000313" key="2">
    <source>
        <dbReference type="Proteomes" id="UP001283361"/>
    </source>
</evidence>
<dbReference type="EMBL" id="JAWDGP010006241">
    <property type="protein sequence ID" value="KAK3744906.1"/>
    <property type="molecule type" value="Genomic_DNA"/>
</dbReference>
<evidence type="ECO:0000313" key="1">
    <source>
        <dbReference type="EMBL" id="KAK3744906.1"/>
    </source>
</evidence>
<dbReference type="Proteomes" id="UP001283361">
    <property type="component" value="Unassembled WGS sequence"/>
</dbReference>
<comment type="caution">
    <text evidence="1">The sequence shown here is derived from an EMBL/GenBank/DDBJ whole genome shotgun (WGS) entry which is preliminary data.</text>
</comment>
<proteinExistence type="predicted"/>
<protein>
    <submittedName>
        <fullName evidence="1">Uncharacterized protein</fullName>
    </submittedName>
</protein>
<keyword evidence="2" id="KW-1185">Reference proteome</keyword>
<sequence length="70" mass="7818">MAPLKISSLISSVYDLLPSNGQKEDPTCPLNQGRQTTEHVLRSCKIVLSQGRYNGDIIESFRNLPQHKHG</sequence>
<organism evidence="1 2">
    <name type="scientific">Elysia crispata</name>
    <name type="common">lettuce slug</name>
    <dbReference type="NCBI Taxonomy" id="231223"/>
    <lineage>
        <taxon>Eukaryota</taxon>
        <taxon>Metazoa</taxon>
        <taxon>Spiralia</taxon>
        <taxon>Lophotrochozoa</taxon>
        <taxon>Mollusca</taxon>
        <taxon>Gastropoda</taxon>
        <taxon>Heterobranchia</taxon>
        <taxon>Euthyneura</taxon>
        <taxon>Panpulmonata</taxon>
        <taxon>Sacoglossa</taxon>
        <taxon>Placobranchoidea</taxon>
        <taxon>Plakobranchidae</taxon>
        <taxon>Elysia</taxon>
    </lineage>
</organism>
<gene>
    <name evidence="1" type="ORF">RRG08_058086</name>
</gene>
<accession>A0AAE0YGS6</accession>
<name>A0AAE0YGS6_9GAST</name>